<dbReference type="RefSeq" id="WP_136844901.1">
    <property type="nucleotide sequence ID" value="NZ_SUPL01000010.1"/>
</dbReference>
<dbReference type="Gene3D" id="4.10.1080.10">
    <property type="entry name" value="TSP type-3 repeat"/>
    <property type="match status" value="1"/>
</dbReference>
<dbReference type="InterPro" id="IPR003367">
    <property type="entry name" value="Thrombospondin_3-like_rpt"/>
</dbReference>
<dbReference type="GO" id="GO:0005509">
    <property type="term" value="F:calcium ion binding"/>
    <property type="evidence" value="ECO:0007669"/>
    <property type="project" value="InterPro"/>
</dbReference>
<feature type="region of interest" description="Disordered" evidence="2">
    <location>
        <begin position="219"/>
        <end position="244"/>
    </location>
</feature>
<dbReference type="Pfam" id="PF02412">
    <property type="entry name" value="TSP_3"/>
    <property type="match status" value="1"/>
</dbReference>
<dbReference type="EMBL" id="SUPL01000010">
    <property type="protein sequence ID" value="TJY32183.1"/>
    <property type="molecule type" value="Genomic_DNA"/>
</dbReference>
<dbReference type="GO" id="GO:0007155">
    <property type="term" value="P:cell adhesion"/>
    <property type="evidence" value="ECO:0007669"/>
    <property type="project" value="InterPro"/>
</dbReference>
<evidence type="ECO:0000313" key="3">
    <source>
        <dbReference type="EMBL" id="TJY32183.1"/>
    </source>
</evidence>
<reference evidence="3 4" key="1">
    <citation type="submission" date="2019-04" db="EMBL/GenBank/DDBJ databases">
        <title>Lacinutrix sp. nov., isolated from marine water.</title>
        <authorList>
            <person name="Kim W."/>
        </authorList>
    </citation>
    <scope>NUCLEOTIDE SEQUENCE [LARGE SCALE GENOMIC DNA]</scope>
    <source>
        <strain evidence="3 4">CAU 1491</strain>
    </source>
</reference>
<dbReference type="Proteomes" id="UP000307657">
    <property type="component" value="Unassembled WGS sequence"/>
</dbReference>
<gene>
    <name evidence="3" type="ORF">E5167_14580</name>
</gene>
<dbReference type="AlphaFoldDB" id="A0A4U0EKY3"/>
<evidence type="ECO:0008006" key="5">
    <source>
        <dbReference type="Google" id="ProtNLM"/>
    </source>
</evidence>
<evidence type="ECO:0000256" key="1">
    <source>
        <dbReference type="ARBA" id="ARBA00022729"/>
    </source>
</evidence>
<dbReference type="InterPro" id="IPR011250">
    <property type="entry name" value="OMP/PagP_B-barrel"/>
</dbReference>
<dbReference type="Gene3D" id="2.40.160.20">
    <property type="match status" value="1"/>
</dbReference>
<organism evidence="3 4">
    <name type="scientific">Pontimicrobium aquaticum</name>
    <dbReference type="NCBI Taxonomy" id="2565367"/>
    <lineage>
        <taxon>Bacteria</taxon>
        <taxon>Pseudomonadati</taxon>
        <taxon>Bacteroidota</taxon>
        <taxon>Flavobacteriia</taxon>
        <taxon>Flavobacteriales</taxon>
        <taxon>Flavobacteriaceae</taxon>
        <taxon>Pontimicrobium</taxon>
    </lineage>
</organism>
<name>A0A4U0EKY3_9FLAO</name>
<accession>A0A4U0EKY3</accession>
<feature type="compositionally biased region" description="Basic and acidic residues" evidence="2">
    <location>
        <begin position="219"/>
        <end position="230"/>
    </location>
</feature>
<proteinExistence type="predicted"/>
<keyword evidence="4" id="KW-1185">Reference proteome</keyword>
<comment type="caution">
    <text evidence="3">The sequence shown here is derived from an EMBL/GenBank/DDBJ whole genome shotgun (WGS) entry which is preliminary data.</text>
</comment>
<dbReference type="OrthoDB" id="9805336at2"/>
<protein>
    <recommendedName>
        <fullName evidence="5">Thrombospondin type 3 repeat-containing protein</fullName>
    </recommendedName>
</protein>
<sequence length="429" mass="48099">MKNYYKSLTIIFLLIIGTQSLLAQEKNKPWVLGVEINAIDVYPVGEDMNPQGPYFDEFFNVSDHWNISFPKLTISKYLSDNFSVNLSGSYNKLTKWGEFPNSPKVKVNNLTYIGVDGMLNYFLSGLSKPSKLKPFIGVGFGYTWIEQGRFNTFSNGINKDELVGAGTVNGAIGANYWIDNRIGLNIQTTYKHSFKEYLAKHWQHSLGVVINLAKKESKKKEEEIKDRDGDGIPDETDVCPDQPGLETLKGCPDADGDGIADKDDACPDIYGFKEFDGCKDTDGDGYADNIDDCPEVKGTLKGCPEEEELEVVSAYCFEDLDEINAYFAALERDGQIEVKGLEFKVQVGAYKTPPKLSYFDFLQDIGEINMIKENELTKFRLGDYKTLVETEIIRLSVIEKGVKDAFVIAFFNGAQVPMRQAIEMLCGKE</sequence>
<dbReference type="InterPro" id="IPR028974">
    <property type="entry name" value="TSP_type-3_rpt"/>
</dbReference>
<evidence type="ECO:0000313" key="4">
    <source>
        <dbReference type="Proteomes" id="UP000307657"/>
    </source>
</evidence>
<dbReference type="SUPFAM" id="SSF103647">
    <property type="entry name" value="TSP type-3 repeat"/>
    <property type="match status" value="1"/>
</dbReference>
<keyword evidence="1" id="KW-0732">Signal</keyword>
<evidence type="ECO:0000256" key="2">
    <source>
        <dbReference type="SAM" id="MobiDB-lite"/>
    </source>
</evidence>
<dbReference type="SUPFAM" id="SSF56925">
    <property type="entry name" value="OMPA-like"/>
    <property type="match status" value="1"/>
</dbReference>